<keyword evidence="4" id="KW-0238">DNA-binding</keyword>
<dbReference type="AlphaFoldDB" id="A0A0N4UN92"/>
<evidence type="ECO:0000259" key="9">
    <source>
        <dbReference type="PROSITE" id="PS50888"/>
    </source>
</evidence>
<dbReference type="Pfam" id="PF00010">
    <property type="entry name" value="HLH"/>
    <property type="match status" value="1"/>
</dbReference>
<keyword evidence="12" id="KW-1185">Reference proteome</keyword>
<evidence type="ECO:0000313" key="11">
    <source>
        <dbReference type="Proteomes" id="UP000038040"/>
    </source>
</evidence>
<dbReference type="SMART" id="SM00353">
    <property type="entry name" value="HLH"/>
    <property type="match status" value="1"/>
</dbReference>
<dbReference type="SUPFAM" id="SSF47459">
    <property type="entry name" value="HLH, helix-loop-helix DNA-binding domain"/>
    <property type="match status" value="1"/>
</dbReference>
<evidence type="ECO:0000256" key="8">
    <source>
        <dbReference type="SAM" id="MobiDB-lite"/>
    </source>
</evidence>
<dbReference type="InterPro" id="IPR036638">
    <property type="entry name" value="HLH_DNA-bd_sf"/>
</dbReference>
<evidence type="ECO:0000256" key="1">
    <source>
        <dbReference type="ARBA" id="ARBA00004123"/>
    </source>
</evidence>
<keyword evidence="5" id="KW-0804">Transcription</keyword>
<evidence type="ECO:0000313" key="10">
    <source>
        <dbReference type="EMBL" id="VDN60673.1"/>
    </source>
</evidence>
<feature type="compositionally biased region" description="Low complexity" evidence="8">
    <location>
        <begin position="280"/>
        <end position="296"/>
    </location>
</feature>
<keyword evidence="7" id="KW-0175">Coiled coil</keyword>
<dbReference type="PROSITE" id="PS50888">
    <property type="entry name" value="BHLH"/>
    <property type="match status" value="1"/>
</dbReference>
<proteinExistence type="inferred from homology"/>
<evidence type="ECO:0000256" key="4">
    <source>
        <dbReference type="ARBA" id="ARBA00023125"/>
    </source>
</evidence>
<evidence type="ECO:0000313" key="13">
    <source>
        <dbReference type="WBParaSite" id="DME_0000936301-mRNA-1"/>
    </source>
</evidence>
<organism evidence="11 13">
    <name type="scientific">Dracunculus medinensis</name>
    <name type="common">Guinea worm</name>
    <dbReference type="NCBI Taxonomy" id="318479"/>
    <lineage>
        <taxon>Eukaryota</taxon>
        <taxon>Metazoa</taxon>
        <taxon>Ecdysozoa</taxon>
        <taxon>Nematoda</taxon>
        <taxon>Chromadorea</taxon>
        <taxon>Rhabditida</taxon>
        <taxon>Spirurina</taxon>
        <taxon>Dracunculoidea</taxon>
        <taxon>Dracunculidae</taxon>
        <taxon>Dracunculus</taxon>
    </lineage>
</organism>
<keyword evidence="6" id="KW-0539">Nucleus</keyword>
<dbReference type="STRING" id="318479.A0A0N4UN92"/>
<feature type="coiled-coil region" evidence="7">
    <location>
        <begin position="124"/>
        <end position="158"/>
    </location>
</feature>
<evidence type="ECO:0000313" key="12">
    <source>
        <dbReference type="Proteomes" id="UP000274756"/>
    </source>
</evidence>
<comment type="similarity">
    <text evidence="2">Belongs to the MiT/TFE family.</text>
</comment>
<dbReference type="OrthoDB" id="6242697at2759"/>
<dbReference type="PANTHER" id="PTHR45776:SF2">
    <property type="entry name" value="MIP04163P"/>
    <property type="match status" value="1"/>
</dbReference>
<dbReference type="GO" id="GO:0000978">
    <property type="term" value="F:RNA polymerase II cis-regulatory region sequence-specific DNA binding"/>
    <property type="evidence" value="ECO:0007669"/>
    <property type="project" value="TreeGrafter"/>
</dbReference>
<evidence type="ECO:0000256" key="5">
    <source>
        <dbReference type="ARBA" id="ARBA00023163"/>
    </source>
</evidence>
<dbReference type="GO" id="GO:0046983">
    <property type="term" value="F:protein dimerization activity"/>
    <property type="evidence" value="ECO:0007669"/>
    <property type="project" value="InterPro"/>
</dbReference>
<dbReference type="Proteomes" id="UP000274756">
    <property type="component" value="Unassembled WGS sequence"/>
</dbReference>
<comment type="subcellular location">
    <subcellularLocation>
        <location evidence="1">Nucleus</location>
    </subcellularLocation>
</comment>
<sequence length="296" mass="33688">MAQLIPSFFFVKIVYSRCRSDGSPLLSIPIHSPSFRQVVSSSAPTSSLDMDTIVRCNQDSSNEPEFCRDRRKKDIHNMIERRRRYNINDRIKELGLMLPKHSAEEMKLNKGTILKASCDYIRQLQNDRDLMLKQQQEVSELKEALQFYGKRVKELEDCLLKNGIPIPPPSSTLPISFLSATNSLECRTIKQEPFDDLPPSPSNAPQGFGSGIYLSHLSETTAAMRIASPINFQNSHLAKDRYDNNYFRLNSFILNVPLCGQMSPEIKWDQSGFSPDDQRNQSSGFNSYQSSSMDFS</sequence>
<name>A0A0N4UN92_DRAME</name>
<dbReference type="Proteomes" id="UP000038040">
    <property type="component" value="Unplaced"/>
</dbReference>
<evidence type="ECO:0000256" key="6">
    <source>
        <dbReference type="ARBA" id="ARBA00023242"/>
    </source>
</evidence>
<feature type="region of interest" description="Disordered" evidence="8">
    <location>
        <begin position="269"/>
        <end position="296"/>
    </location>
</feature>
<reference evidence="10 12" key="2">
    <citation type="submission" date="2018-11" db="EMBL/GenBank/DDBJ databases">
        <authorList>
            <consortium name="Pathogen Informatics"/>
        </authorList>
    </citation>
    <scope>NUCLEOTIDE SEQUENCE [LARGE SCALE GENOMIC DNA]</scope>
</reference>
<protein>
    <submittedName>
        <fullName evidence="13">BHLH domain-containing protein</fullName>
    </submittedName>
</protein>
<evidence type="ECO:0000256" key="3">
    <source>
        <dbReference type="ARBA" id="ARBA00023015"/>
    </source>
</evidence>
<gene>
    <name evidence="10" type="ORF">DME_LOCUS10646</name>
</gene>
<evidence type="ECO:0000256" key="7">
    <source>
        <dbReference type="SAM" id="Coils"/>
    </source>
</evidence>
<dbReference type="GO" id="GO:0000981">
    <property type="term" value="F:DNA-binding transcription factor activity, RNA polymerase II-specific"/>
    <property type="evidence" value="ECO:0007669"/>
    <property type="project" value="TreeGrafter"/>
</dbReference>
<evidence type="ECO:0000256" key="2">
    <source>
        <dbReference type="ARBA" id="ARBA00008289"/>
    </source>
</evidence>
<reference evidence="13" key="1">
    <citation type="submission" date="2017-02" db="UniProtKB">
        <authorList>
            <consortium name="WormBaseParasite"/>
        </authorList>
    </citation>
    <scope>IDENTIFICATION</scope>
</reference>
<dbReference type="Gene3D" id="4.10.280.10">
    <property type="entry name" value="Helix-loop-helix DNA-binding domain"/>
    <property type="match status" value="1"/>
</dbReference>
<accession>A0A0N4UN92</accession>
<dbReference type="GO" id="GO:0005634">
    <property type="term" value="C:nucleus"/>
    <property type="evidence" value="ECO:0007669"/>
    <property type="project" value="UniProtKB-SubCell"/>
</dbReference>
<dbReference type="InterPro" id="IPR011598">
    <property type="entry name" value="bHLH_dom"/>
</dbReference>
<dbReference type="EMBL" id="UYYG01001231">
    <property type="protein sequence ID" value="VDN60673.1"/>
    <property type="molecule type" value="Genomic_DNA"/>
</dbReference>
<dbReference type="PANTHER" id="PTHR45776">
    <property type="entry name" value="MIP04163P"/>
    <property type="match status" value="1"/>
</dbReference>
<dbReference type="CDD" id="cd11397">
    <property type="entry name" value="bHLHzip_MITF_like"/>
    <property type="match status" value="1"/>
</dbReference>
<feature type="domain" description="BHLH" evidence="9">
    <location>
        <begin position="71"/>
        <end position="124"/>
    </location>
</feature>
<dbReference type="WBParaSite" id="DME_0000936301-mRNA-1">
    <property type="protein sequence ID" value="DME_0000936301-mRNA-1"/>
    <property type="gene ID" value="DME_0000936301"/>
</dbReference>
<keyword evidence="3" id="KW-0805">Transcription regulation</keyword>